<name>A0A0E9WTL7_ANGAN</name>
<reference evidence="2" key="2">
    <citation type="journal article" date="2015" name="Fish Shellfish Immunol.">
        <title>Early steps in the European eel (Anguilla anguilla)-Vibrio vulnificus interaction in the gills: Role of the RtxA13 toxin.</title>
        <authorList>
            <person name="Callol A."/>
            <person name="Pajuelo D."/>
            <person name="Ebbesson L."/>
            <person name="Teles M."/>
            <person name="MacKenzie S."/>
            <person name="Amaro C."/>
        </authorList>
    </citation>
    <scope>NUCLEOTIDE SEQUENCE</scope>
</reference>
<dbReference type="EMBL" id="GBXM01014823">
    <property type="protein sequence ID" value="JAH93754.1"/>
    <property type="molecule type" value="Transcribed_RNA"/>
</dbReference>
<sequence>MMPFCTCMQPPVSWEISMQCVLHLCIKGAKSLTYHCILYKLVGWTSLHWYVFIYKAVLGKLPVNLSARFCKSPGSNHVQSFNWLLYIVLWAFATLGQTDFYLLCPVVMEQIAKRAQLIKRLNLNAHTLSSLHILYL</sequence>
<evidence type="ECO:0000313" key="2">
    <source>
        <dbReference type="EMBL" id="JAH93754.1"/>
    </source>
</evidence>
<keyword evidence="1" id="KW-1133">Transmembrane helix</keyword>
<reference evidence="2" key="1">
    <citation type="submission" date="2014-11" db="EMBL/GenBank/DDBJ databases">
        <authorList>
            <person name="Amaro Gonzalez C."/>
        </authorList>
    </citation>
    <scope>NUCLEOTIDE SEQUENCE</scope>
</reference>
<evidence type="ECO:0000256" key="1">
    <source>
        <dbReference type="SAM" id="Phobius"/>
    </source>
</evidence>
<feature type="transmembrane region" description="Helical" evidence="1">
    <location>
        <begin position="83"/>
        <end position="104"/>
    </location>
</feature>
<keyword evidence="1" id="KW-0472">Membrane</keyword>
<proteinExistence type="predicted"/>
<keyword evidence="1" id="KW-0812">Transmembrane</keyword>
<organism evidence="2">
    <name type="scientific">Anguilla anguilla</name>
    <name type="common">European freshwater eel</name>
    <name type="synonym">Muraena anguilla</name>
    <dbReference type="NCBI Taxonomy" id="7936"/>
    <lineage>
        <taxon>Eukaryota</taxon>
        <taxon>Metazoa</taxon>
        <taxon>Chordata</taxon>
        <taxon>Craniata</taxon>
        <taxon>Vertebrata</taxon>
        <taxon>Euteleostomi</taxon>
        <taxon>Actinopterygii</taxon>
        <taxon>Neopterygii</taxon>
        <taxon>Teleostei</taxon>
        <taxon>Anguilliformes</taxon>
        <taxon>Anguillidae</taxon>
        <taxon>Anguilla</taxon>
    </lineage>
</organism>
<dbReference type="AlphaFoldDB" id="A0A0E9WTL7"/>
<accession>A0A0E9WTL7</accession>
<protein>
    <submittedName>
        <fullName evidence="2">Uncharacterized protein</fullName>
    </submittedName>
</protein>
<feature type="transmembrane region" description="Helical" evidence="1">
    <location>
        <begin position="37"/>
        <end position="57"/>
    </location>
</feature>